<evidence type="ECO:0000256" key="7">
    <source>
        <dbReference type="ARBA" id="ARBA00023163"/>
    </source>
</evidence>
<feature type="domain" description="C2H2-type" evidence="10">
    <location>
        <begin position="138"/>
        <end position="165"/>
    </location>
</feature>
<keyword evidence="8" id="KW-0539">Nucleus</keyword>
<proteinExistence type="predicted"/>
<dbReference type="PROSITE" id="PS00028">
    <property type="entry name" value="ZINC_FINGER_C2H2_1"/>
    <property type="match status" value="2"/>
</dbReference>
<dbReference type="SUPFAM" id="SSF57667">
    <property type="entry name" value="beta-beta-alpha zinc fingers"/>
    <property type="match status" value="1"/>
</dbReference>
<accession>A0A834TJG6</accession>
<evidence type="ECO:0000313" key="11">
    <source>
        <dbReference type="EMBL" id="KAF7823332.1"/>
    </source>
</evidence>
<evidence type="ECO:0000256" key="1">
    <source>
        <dbReference type="ARBA" id="ARBA00004123"/>
    </source>
</evidence>
<evidence type="ECO:0000256" key="3">
    <source>
        <dbReference type="ARBA" id="ARBA00022737"/>
    </source>
</evidence>
<evidence type="ECO:0000256" key="4">
    <source>
        <dbReference type="ARBA" id="ARBA00022771"/>
    </source>
</evidence>
<keyword evidence="6" id="KW-0805">Transcription regulation</keyword>
<keyword evidence="2" id="KW-0479">Metal-binding</keyword>
<comment type="subcellular location">
    <subcellularLocation>
        <location evidence="1">Nucleus</location>
    </subcellularLocation>
</comment>
<dbReference type="EMBL" id="JAAIUW010000007">
    <property type="protein sequence ID" value="KAF7823332.1"/>
    <property type="molecule type" value="Genomic_DNA"/>
</dbReference>
<keyword evidence="7" id="KW-0804">Transcription</keyword>
<evidence type="ECO:0000256" key="6">
    <source>
        <dbReference type="ARBA" id="ARBA00023015"/>
    </source>
</evidence>
<evidence type="ECO:0000256" key="5">
    <source>
        <dbReference type="ARBA" id="ARBA00022833"/>
    </source>
</evidence>
<reference evidence="11" key="1">
    <citation type="submission" date="2020-09" db="EMBL/GenBank/DDBJ databases">
        <title>Genome-Enabled Discovery of Anthraquinone Biosynthesis in Senna tora.</title>
        <authorList>
            <person name="Kang S.-H."/>
            <person name="Pandey R.P."/>
            <person name="Lee C.-M."/>
            <person name="Sim J.-S."/>
            <person name="Jeong J.-T."/>
            <person name="Choi B.-S."/>
            <person name="Jung M."/>
            <person name="Ginzburg D."/>
            <person name="Zhao K."/>
            <person name="Won S.Y."/>
            <person name="Oh T.-J."/>
            <person name="Yu Y."/>
            <person name="Kim N.-H."/>
            <person name="Lee O.R."/>
            <person name="Lee T.-H."/>
            <person name="Bashyal P."/>
            <person name="Kim T.-S."/>
            <person name="Lee W.-H."/>
            <person name="Kawkins C."/>
            <person name="Kim C.-K."/>
            <person name="Kim J.S."/>
            <person name="Ahn B.O."/>
            <person name="Rhee S.Y."/>
            <person name="Sohng J.K."/>
        </authorList>
    </citation>
    <scope>NUCLEOTIDE SEQUENCE</scope>
    <source>
        <tissue evidence="11">Leaf</tissue>
    </source>
</reference>
<dbReference type="PANTHER" id="PTHR26374">
    <property type="entry name" value="ZINC FINGER PROTEIN ZAT5"/>
    <property type="match status" value="1"/>
</dbReference>
<organism evidence="11 12">
    <name type="scientific">Senna tora</name>
    <dbReference type="NCBI Taxonomy" id="362788"/>
    <lineage>
        <taxon>Eukaryota</taxon>
        <taxon>Viridiplantae</taxon>
        <taxon>Streptophyta</taxon>
        <taxon>Embryophyta</taxon>
        <taxon>Tracheophyta</taxon>
        <taxon>Spermatophyta</taxon>
        <taxon>Magnoliopsida</taxon>
        <taxon>eudicotyledons</taxon>
        <taxon>Gunneridae</taxon>
        <taxon>Pentapetalae</taxon>
        <taxon>rosids</taxon>
        <taxon>fabids</taxon>
        <taxon>Fabales</taxon>
        <taxon>Fabaceae</taxon>
        <taxon>Caesalpinioideae</taxon>
        <taxon>Cassia clade</taxon>
        <taxon>Senna</taxon>
    </lineage>
</organism>
<feature type="domain" description="C2H2-type" evidence="10">
    <location>
        <begin position="218"/>
        <end position="245"/>
    </location>
</feature>
<keyword evidence="5" id="KW-0862">Zinc</keyword>
<dbReference type="Proteomes" id="UP000634136">
    <property type="component" value="Unassembled WGS sequence"/>
</dbReference>
<evidence type="ECO:0000256" key="9">
    <source>
        <dbReference type="PROSITE-ProRule" id="PRU00042"/>
    </source>
</evidence>
<dbReference type="PANTHER" id="PTHR26374:SF425">
    <property type="entry name" value="C2H2-TYPE ZINC FINGER PROTEIN"/>
    <property type="match status" value="1"/>
</dbReference>
<dbReference type="OrthoDB" id="6077919at2759"/>
<dbReference type="Gene3D" id="3.30.160.60">
    <property type="entry name" value="Classic Zinc Finger"/>
    <property type="match status" value="1"/>
</dbReference>
<evidence type="ECO:0000256" key="2">
    <source>
        <dbReference type="ARBA" id="ARBA00022723"/>
    </source>
</evidence>
<keyword evidence="12" id="KW-1185">Reference proteome</keyword>
<dbReference type="PROSITE" id="PS50157">
    <property type="entry name" value="ZINC_FINGER_C2H2_2"/>
    <property type="match status" value="2"/>
</dbReference>
<keyword evidence="4 9" id="KW-0863">Zinc-finger</keyword>
<evidence type="ECO:0000256" key="8">
    <source>
        <dbReference type="ARBA" id="ARBA00023242"/>
    </source>
</evidence>
<dbReference type="AlphaFoldDB" id="A0A834TJG6"/>
<evidence type="ECO:0000259" key="10">
    <source>
        <dbReference type="PROSITE" id="PS50157"/>
    </source>
</evidence>
<gene>
    <name evidence="11" type="ORF">G2W53_021476</name>
</gene>
<comment type="caution">
    <text evidence="11">The sequence shown here is derived from an EMBL/GenBank/DDBJ whole genome shotgun (WGS) entry which is preliminary data.</text>
</comment>
<sequence length="299" mass="32029">MEAIEELEFMDNNDATTVTHIAKGKRTKRQRPFSPCAVVAAAGITTSSSSSTTVSGDHAAATDYGSISSATTTNYESTEEEEDMANCLILLAQGGDHHTARNNTTAIAIAQSERGGSRRFAEMAAATTAAARIGFYVYECKTCNRTFPSFQALGGHRASHKKPKLVVVEEKKPPPPPPVPPVSSQIIHNFEIEEAQLKSGAQISLQLGSNNNKAAKIHECSICGSEFTSGQALGGHMRRHRASTSTSNGAAVEMKPRNILALDLNLPAPEEDLRDSKFQFTPKQKALVMSAPSLVGCHY</sequence>
<dbReference type="InterPro" id="IPR036236">
    <property type="entry name" value="Znf_C2H2_sf"/>
</dbReference>
<protein>
    <submittedName>
        <fullName evidence="11">Zinc finger protein ZAT5-like</fullName>
    </submittedName>
</protein>
<dbReference type="GO" id="GO:0008270">
    <property type="term" value="F:zinc ion binding"/>
    <property type="evidence" value="ECO:0007669"/>
    <property type="project" value="UniProtKB-KW"/>
</dbReference>
<dbReference type="InterPro" id="IPR013087">
    <property type="entry name" value="Znf_C2H2_type"/>
</dbReference>
<name>A0A834TJG6_9FABA</name>
<dbReference type="Pfam" id="PF13912">
    <property type="entry name" value="zf-C2H2_6"/>
    <property type="match status" value="2"/>
</dbReference>
<dbReference type="SMART" id="SM00355">
    <property type="entry name" value="ZnF_C2H2"/>
    <property type="match status" value="2"/>
</dbReference>
<evidence type="ECO:0000313" key="12">
    <source>
        <dbReference type="Proteomes" id="UP000634136"/>
    </source>
</evidence>
<keyword evidence="3" id="KW-0677">Repeat</keyword>
<dbReference type="GO" id="GO:0005634">
    <property type="term" value="C:nucleus"/>
    <property type="evidence" value="ECO:0007669"/>
    <property type="project" value="UniProtKB-SubCell"/>
</dbReference>